<sequence length="156" mass="17541">MKAISIRQPWAWLIVRPDLIGVARAAAIEARDLKDIENRTWPTRLRGRFLIHASKGMTRAEYDDVEAFLDYFAIDIALPGHGKLDRGGIIGAATITDCIPSARRTSRWHMDGQWGFQLEDVKPVPFVECKGALLFFDVPEDVATKLRQMHELGAIA</sequence>
<dbReference type="InterPro" id="IPR015947">
    <property type="entry name" value="PUA-like_sf"/>
</dbReference>
<name>A0A4R5MA96_9BURK</name>
<evidence type="ECO:0000313" key="2">
    <source>
        <dbReference type="Proteomes" id="UP000295722"/>
    </source>
</evidence>
<evidence type="ECO:0000313" key="1">
    <source>
        <dbReference type="EMBL" id="TDG23271.1"/>
    </source>
</evidence>
<dbReference type="EMBL" id="SMRP01000006">
    <property type="protein sequence ID" value="TDG23271.1"/>
    <property type="molecule type" value="Genomic_DNA"/>
</dbReference>
<gene>
    <name evidence="1" type="ORF">EYW47_15175</name>
</gene>
<organism evidence="1 2">
    <name type="scientific">Paraburkholderia silviterrae</name>
    <dbReference type="NCBI Taxonomy" id="2528715"/>
    <lineage>
        <taxon>Bacteria</taxon>
        <taxon>Pseudomonadati</taxon>
        <taxon>Pseudomonadota</taxon>
        <taxon>Betaproteobacteria</taxon>
        <taxon>Burkholderiales</taxon>
        <taxon>Burkholderiaceae</taxon>
        <taxon>Paraburkholderia</taxon>
    </lineage>
</organism>
<dbReference type="SUPFAM" id="SSF88697">
    <property type="entry name" value="PUA domain-like"/>
    <property type="match status" value="1"/>
</dbReference>
<evidence type="ECO:0008006" key="3">
    <source>
        <dbReference type="Google" id="ProtNLM"/>
    </source>
</evidence>
<dbReference type="Gene3D" id="2.30.130.30">
    <property type="entry name" value="Hypothetical protein"/>
    <property type="match status" value="1"/>
</dbReference>
<accession>A0A4R5MA96</accession>
<dbReference type="OrthoDB" id="359066at2"/>
<dbReference type="AlphaFoldDB" id="A0A4R5MA96"/>
<keyword evidence="2" id="KW-1185">Reference proteome</keyword>
<protein>
    <recommendedName>
        <fullName evidence="3">ASCH domain-containing protein</fullName>
    </recommendedName>
</protein>
<comment type="caution">
    <text evidence="1">The sequence shown here is derived from an EMBL/GenBank/DDBJ whole genome shotgun (WGS) entry which is preliminary data.</text>
</comment>
<dbReference type="CDD" id="cd06554">
    <property type="entry name" value="ASCH_ASC-1_like"/>
    <property type="match status" value="1"/>
</dbReference>
<dbReference type="RefSeq" id="WP_133195641.1">
    <property type="nucleotide sequence ID" value="NZ_JBHUCW010000009.1"/>
</dbReference>
<proteinExistence type="predicted"/>
<dbReference type="Proteomes" id="UP000295722">
    <property type="component" value="Unassembled WGS sequence"/>
</dbReference>
<reference evidence="1 2" key="1">
    <citation type="submission" date="2019-03" db="EMBL/GenBank/DDBJ databases">
        <title>Paraburkholderia sp. 4M-K11, isolated from subtropical forest soil.</title>
        <authorList>
            <person name="Gao Z.-H."/>
            <person name="Qiu L.-H."/>
        </authorList>
    </citation>
    <scope>NUCLEOTIDE SEQUENCE [LARGE SCALE GENOMIC DNA]</scope>
    <source>
        <strain evidence="1 2">4M-K11</strain>
    </source>
</reference>